<feature type="signal peptide" evidence="1">
    <location>
        <begin position="1"/>
        <end position="35"/>
    </location>
</feature>
<dbReference type="Pfam" id="PF10670">
    <property type="entry name" value="DUF4198"/>
    <property type="match status" value="1"/>
</dbReference>
<dbReference type="KEGG" id="dps:DP0758"/>
<accession>Q6AQ86</accession>
<evidence type="ECO:0008006" key="4">
    <source>
        <dbReference type="Google" id="ProtNLM"/>
    </source>
</evidence>
<dbReference type="HOGENOM" id="CLU_058596_1_1_7"/>
<dbReference type="InterPro" id="IPR019613">
    <property type="entry name" value="DUF4198"/>
</dbReference>
<keyword evidence="3" id="KW-1185">Reference proteome</keyword>
<dbReference type="AlphaFoldDB" id="Q6AQ86"/>
<name>Q6AQ86_DESPS</name>
<dbReference type="eggNOG" id="COG5266">
    <property type="taxonomic scope" value="Bacteria"/>
</dbReference>
<keyword evidence="1" id="KW-0732">Signal</keyword>
<dbReference type="Proteomes" id="UP000000602">
    <property type="component" value="Chromosome"/>
</dbReference>
<gene>
    <name evidence="2" type="ordered locus">DP0758</name>
</gene>
<evidence type="ECO:0000313" key="3">
    <source>
        <dbReference type="Proteomes" id="UP000000602"/>
    </source>
</evidence>
<evidence type="ECO:0000256" key="1">
    <source>
        <dbReference type="SAM" id="SignalP"/>
    </source>
</evidence>
<dbReference type="STRING" id="177439.DP0758"/>
<evidence type="ECO:0000313" key="2">
    <source>
        <dbReference type="EMBL" id="CAG35487.1"/>
    </source>
</evidence>
<proteinExistence type="predicted"/>
<feature type="chain" id="PRO_5004270621" description="ATP-dependent DNA ligase" evidence="1">
    <location>
        <begin position="36"/>
        <end position="274"/>
    </location>
</feature>
<dbReference type="EMBL" id="CR522870">
    <property type="protein sequence ID" value="CAG35487.1"/>
    <property type="molecule type" value="Genomic_DNA"/>
</dbReference>
<sequence length="274" mass="30531">MPPTFNLEKNKEASMIKKTCCLSLLLSLLASPALAHFGMLIPDSDIIGQKKRTANIQLSFSHPFELVGMDLAMPASFTVTSGGKTRDLKPRLRANSLMGHQAWQTDYSFKRPGIYQFVMEPQPYWEPGEDLSIIHYTKTIIPAFGDDEGWDQALGLPAEIVPRLRPFGNYAGNTFVGQVLIKGKPLAHAEVEVEFYNRDNKFSAPSDYHVTQVIKADRDGVFSFSCPQAGWWGFAALTEADYTLKNPQGEDKGVEIGAVLWTYMHPLSTIKNSQ</sequence>
<protein>
    <recommendedName>
        <fullName evidence="4">ATP-dependent DNA ligase</fullName>
    </recommendedName>
</protein>
<reference evidence="3" key="1">
    <citation type="journal article" date="2004" name="Environ. Microbiol.">
        <title>The genome of Desulfotalea psychrophila, a sulfate-reducing bacterium from permanently cold Arctic sediments.</title>
        <authorList>
            <person name="Rabus R."/>
            <person name="Ruepp A."/>
            <person name="Frickey T."/>
            <person name="Rattei T."/>
            <person name="Fartmann B."/>
            <person name="Stark M."/>
            <person name="Bauer M."/>
            <person name="Zibat A."/>
            <person name="Lombardot T."/>
            <person name="Becker I."/>
            <person name="Amann J."/>
            <person name="Gellner K."/>
            <person name="Teeling H."/>
            <person name="Leuschner W.D."/>
            <person name="Gloeckner F.-O."/>
            <person name="Lupas A.N."/>
            <person name="Amann R."/>
            <person name="Klenk H.-P."/>
        </authorList>
    </citation>
    <scope>NUCLEOTIDE SEQUENCE [LARGE SCALE GENOMIC DNA]</scope>
    <source>
        <strain evidence="3">DSM 12343 / LSv54</strain>
    </source>
</reference>
<organism evidence="2 3">
    <name type="scientific">Desulfotalea psychrophila (strain LSv54 / DSM 12343)</name>
    <dbReference type="NCBI Taxonomy" id="177439"/>
    <lineage>
        <taxon>Bacteria</taxon>
        <taxon>Pseudomonadati</taxon>
        <taxon>Thermodesulfobacteriota</taxon>
        <taxon>Desulfobulbia</taxon>
        <taxon>Desulfobulbales</taxon>
        <taxon>Desulfocapsaceae</taxon>
        <taxon>Desulfotalea</taxon>
    </lineage>
</organism>